<dbReference type="RefSeq" id="WP_111218029.1">
    <property type="nucleotide sequence ID" value="NZ_POTY01000236.1"/>
</dbReference>
<evidence type="ECO:0000256" key="4">
    <source>
        <dbReference type="ARBA" id="ARBA00022692"/>
    </source>
</evidence>
<evidence type="ECO:0000256" key="3">
    <source>
        <dbReference type="ARBA" id="ARBA00022475"/>
    </source>
</evidence>
<name>A0A2W2F5T8_9ACTN</name>
<dbReference type="EMBL" id="POTY01000236">
    <property type="protein sequence ID" value="PZG11164.1"/>
    <property type="molecule type" value="Genomic_DNA"/>
</dbReference>
<feature type="region of interest" description="Disordered" evidence="8">
    <location>
        <begin position="1"/>
        <end position="28"/>
    </location>
</feature>
<feature type="transmembrane region" description="Helical" evidence="7">
    <location>
        <begin position="95"/>
        <end position="116"/>
    </location>
</feature>
<evidence type="ECO:0000313" key="10">
    <source>
        <dbReference type="EMBL" id="PZG11164.1"/>
    </source>
</evidence>
<evidence type="ECO:0000256" key="5">
    <source>
        <dbReference type="ARBA" id="ARBA00022989"/>
    </source>
</evidence>
<dbReference type="PANTHER" id="PTHR30193:SF37">
    <property type="entry name" value="INNER MEMBRANE ABC TRANSPORTER PERMEASE PROTEIN YCJO"/>
    <property type="match status" value="1"/>
</dbReference>
<evidence type="ECO:0000256" key="1">
    <source>
        <dbReference type="ARBA" id="ARBA00004651"/>
    </source>
</evidence>
<dbReference type="CDD" id="cd06261">
    <property type="entry name" value="TM_PBP2"/>
    <property type="match status" value="1"/>
</dbReference>
<evidence type="ECO:0000256" key="7">
    <source>
        <dbReference type="RuleBase" id="RU363032"/>
    </source>
</evidence>
<dbReference type="AlphaFoldDB" id="A0A2W2F5T8"/>
<evidence type="ECO:0000256" key="6">
    <source>
        <dbReference type="ARBA" id="ARBA00023136"/>
    </source>
</evidence>
<dbReference type="Proteomes" id="UP000248924">
    <property type="component" value="Unassembled WGS sequence"/>
</dbReference>
<keyword evidence="5 7" id="KW-1133">Transmembrane helix</keyword>
<feature type="transmembrane region" description="Helical" evidence="7">
    <location>
        <begin position="36"/>
        <end position="58"/>
    </location>
</feature>
<dbReference type="GO" id="GO:0055085">
    <property type="term" value="P:transmembrane transport"/>
    <property type="evidence" value="ECO:0007669"/>
    <property type="project" value="InterPro"/>
</dbReference>
<evidence type="ECO:0000313" key="11">
    <source>
        <dbReference type="Proteomes" id="UP000248924"/>
    </source>
</evidence>
<keyword evidence="11" id="KW-1185">Reference proteome</keyword>
<feature type="domain" description="ABC transmembrane type-1" evidence="9">
    <location>
        <begin position="91"/>
        <end position="298"/>
    </location>
</feature>
<keyword evidence="6 7" id="KW-0472">Membrane</keyword>
<comment type="similarity">
    <text evidence="7">Belongs to the binding-protein-dependent transport system permease family.</text>
</comment>
<protein>
    <submittedName>
        <fullName evidence="10">Sugar ABC transporter permease</fullName>
    </submittedName>
</protein>
<dbReference type="GO" id="GO:0005886">
    <property type="term" value="C:plasma membrane"/>
    <property type="evidence" value="ECO:0007669"/>
    <property type="project" value="UniProtKB-SubCell"/>
</dbReference>
<feature type="transmembrane region" description="Helical" evidence="7">
    <location>
        <begin position="217"/>
        <end position="242"/>
    </location>
</feature>
<dbReference type="SUPFAM" id="SSF161098">
    <property type="entry name" value="MetI-like"/>
    <property type="match status" value="1"/>
</dbReference>
<dbReference type="Pfam" id="PF00528">
    <property type="entry name" value="BPD_transp_1"/>
    <property type="match status" value="1"/>
</dbReference>
<dbReference type="Gene3D" id="1.10.3720.10">
    <property type="entry name" value="MetI-like"/>
    <property type="match status" value="1"/>
</dbReference>
<keyword evidence="2 7" id="KW-0813">Transport</keyword>
<evidence type="ECO:0000256" key="8">
    <source>
        <dbReference type="SAM" id="MobiDB-lite"/>
    </source>
</evidence>
<feature type="transmembrane region" description="Helical" evidence="7">
    <location>
        <begin position="128"/>
        <end position="149"/>
    </location>
</feature>
<accession>A0A2W2F5T8</accession>
<dbReference type="PANTHER" id="PTHR30193">
    <property type="entry name" value="ABC TRANSPORTER PERMEASE PROTEIN"/>
    <property type="match status" value="1"/>
</dbReference>
<dbReference type="InterPro" id="IPR035906">
    <property type="entry name" value="MetI-like_sf"/>
</dbReference>
<feature type="transmembrane region" description="Helical" evidence="7">
    <location>
        <begin position="169"/>
        <end position="196"/>
    </location>
</feature>
<evidence type="ECO:0000256" key="2">
    <source>
        <dbReference type="ARBA" id="ARBA00022448"/>
    </source>
</evidence>
<comment type="caution">
    <text evidence="10">The sequence shown here is derived from an EMBL/GenBank/DDBJ whole genome shotgun (WGS) entry which is preliminary data.</text>
</comment>
<proteinExistence type="inferred from homology"/>
<dbReference type="InterPro" id="IPR051393">
    <property type="entry name" value="ABC_transporter_permease"/>
</dbReference>
<keyword evidence="4 7" id="KW-0812">Transmembrane</keyword>
<comment type="subcellular location">
    <subcellularLocation>
        <location evidence="1 7">Cell membrane</location>
        <topology evidence="1 7">Multi-pass membrane protein</topology>
    </subcellularLocation>
</comment>
<evidence type="ECO:0000259" key="9">
    <source>
        <dbReference type="PROSITE" id="PS50928"/>
    </source>
</evidence>
<organism evidence="10 11">
    <name type="scientific">Micromonospora craterilacus</name>
    <dbReference type="NCBI Taxonomy" id="1655439"/>
    <lineage>
        <taxon>Bacteria</taxon>
        <taxon>Bacillati</taxon>
        <taxon>Actinomycetota</taxon>
        <taxon>Actinomycetes</taxon>
        <taxon>Micromonosporales</taxon>
        <taxon>Micromonosporaceae</taxon>
        <taxon>Micromonospora</taxon>
    </lineage>
</organism>
<reference evidence="10 11" key="1">
    <citation type="submission" date="2018-01" db="EMBL/GenBank/DDBJ databases">
        <title>Draft genome sequence of Jishengella sp. NA12.</title>
        <authorList>
            <person name="Sahin N."/>
            <person name="Ay H."/>
            <person name="Saygin H."/>
        </authorList>
    </citation>
    <scope>NUCLEOTIDE SEQUENCE [LARGE SCALE GENOMIC DNA]</scope>
    <source>
        <strain evidence="10 11">NA12</strain>
    </source>
</reference>
<dbReference type="OrthoDB" id="3362513at2"/>
<dbReference type="PROSITE" id="PS50928">
    <property type="entry name" value="ABC_TM1"/>
    <property type="match status" value="1"/>
</dbReference>
<feature type="transmembrane region" description="Helical" evidence="7">
    <location>
        <begin position="274"/>
        <end position="299"/>
    </location>
</feature>
<keyword evidence="3" id="KW-1003">Cell membrane</keyword>
<sequence>MSAASTVVQAGPEQPPPAAAPRDGRGPARRRRFGPVALYLPALVLVALVSVFPIGYALRLSVYRTRALRTVEFIGWDNFATVLGPAGWADIARTFVYVAVSLLLAVPLGLGLAVLLNKQIRFVRLFRVVILLPWVVSQTVAALLWKWLLNGQYGPLHGVFGGEGPLASTWGSMASLIVVNVWLSYPLATILCLAALQTVPAEQIEASRVDGCTPRQSFFLVVVPAIRSTLLILVIMLTLLYFNMVTLVYTLTGGGPFSGTQVLSLNAFLQSFQFFKIGIGAAYSVVLFVLNIVFGVAYIRVLKGKNDA</sequence>
<dbReference type="InterPro" id="IPR000515">
    <property type="entry name" value="MetI-like"/>
</dbReference>
<gene>
    <name evidence="10" type="ORF">C1I95_27425</name>
</gene>